<feature type="transmembrane region" description="Helical" evidence="12">
    <location>
        <begin position="342"/>
        <end position="363"/>
    </location>
</feature>
<gene>
    <name evidence="16" type="ORF">HGG74_07010</name>
</gene>
<name>A0A7X6HBY4_9MICC</name>
<evidence type="ECO:0000256" key="6">
    <source>
        <dbReference type="ARBA" id="ARBA00022741"/>
    </source>
</evidence>
<dbReference type="Gene3D" id="3.40.190.10">
    <property type="entry name" value="Periplasmic binding protein-like II"/>
    <property type="match status" value="2"/>
</dbReference>
<dbReference type="InterPro" id="IPR050086">
    <property type="entry name" value="MetN_ABC_transporter-like"/>
</dbReference>
<dbReference type="SUPFAM" id="SSF52540">
    <property type="entry name" value="P-loop containing nucleoside triphosphate hydrolases"/>
    <property type="match status" value="1"/>
</dbReference>
<dbReference type="InterPro" id="IPR000515">
    <property type="entry name" value="MetI-like"/>
</dbReference>
<dbReference type="EMBL" id="JAAZSQ010000004">
    <property type="protein sequence ID" value="NKX54298.1"/>
    <property type="molecule type" value="Genomic_DNA"/>
</dbReference>
<evidence type="ECO:0000256" key="4">
    <source>
        <dbReference type="ARBA" id="ARBA00022475"/>
    </source>
</evidence>
<dbReference type="InterPro" id="IPR003439">
    <property type="entry name" value="ABC_transporter-like_ATP-bd"/>
</dbReference>
<evidence type="ECO:0000313" key="17">
    <source>
        <dbReference type="Proteomes" id="UP000544090"/>
    </source>
</evidence>
<dbReference type="AlphaFoldDB" id="A0A7X6HBY4"/>
<comment type="similarity">
    <text evidence="12">Belongs to the binding-protein-dependent transport system permease family.</text>
</comment>
<sequence>MRRAWRAAAVLLAALLAAALPLGSAQAAPADNGTLRIGSDLTYPPYAYMQGEKPAGFDPDFMRALAAEMKMEPEFVDTRFEQLITSLKSGHFDVVASALYITPERAKEVDYIPYFTTGNSIVIPASAAPVADAAGLCGLKVAVIKGGEVASQLRGAASEQCQASGGQAIDVRDFTADSEGTQALLAGQVDAQVTDAAVAKTAVDSSNGKLAITSTDLLFPVPVGLAVAKGNEALAQQLRDGVAALKASGTYQQLLSDYNLNEPSSDQVAAALGSPDGSEGSADQGGFSFDWRYLLGLFGHKDFWNAALTVIALSALAWGISVVLGMAVALGRESRQPWLRKILDVYVWFFRSLPLLVLLIFVYNAPQVIPELRAIVGSPFMAGLIAMVLSETAYISEIHRGGLSAVAGGQGEAGRALGIPWGGVQRHIVIPQAFRVALPALGNELVTIIKLTSLVSAISLTEILLVGQRLYTQNFKVLETLLAVALFYVLLVTVFDQALKFLERRLDVKRRGLRAKVKADLAQQADEVPVPAARAATPHAGEVVLEAAGERKSFGETEVLKGVDLKVHRGEVVAVIGPSGSGKTTMIRTLNAMESIDAGEVLYRGRPVGYRHTAGGRRPVGDRELARTRENIGMVFQQFNLFPHKTVLENVTFAPAHLGKGSAAEIKERALVQLRKVGMAAHADKYPHQLSGGQQQRVAIARALAMNPDAILFDEPTSALDPELVDEVLQVMTELAAEGLTMVVVTHEMRFAREVADWVVFMDQGVVVEEGPAAELFGNPQHERTRRFLSRVMATS</sequence>
<dbReference type="PROSITE" id="PS50893">
    <property type="entry name" value="ABC_TRANSPORTER_2"/>
    <property type="match status" value="1"/>
</dbReference>
<feature type="transmembrane region" description="Helical" evidence="12">
    <location>
        <begin position="480"/>
        <end position="502"/>
    </location>
</feature>
<evidence type="ECO:0000256" key="11">
    <source>
        <dbReference type="ARBA" id="ARBA00047624"/>
    </source>
</evidence>
<organism evidence="16 17">
    <name type="scientific">Arthrobacter mobilis</name>
    <dbReference type="NCBI Taxonomy" id="2724944"/>
    <lineage>
        <taxon>Bacteria</taxon>
        <taxon>Bacillati</taxon>
        <taxon>Actinomycetota</taxon>
        <taxon>Actinomycetes</taxon>
        <taxon>Micrococcales</taxon>
        <taxon>Micrococcaceae</taxon>
        <taxon>Arthrobacter</taxon>
    </lineage>
</organism>
<feature type="domain" description="ABC transmembrane type-1" evidence="15">
    <location>
        <begin position="307"/>
        <end position="499"/>
    </location>
</feature>
<dbReference type="Gene3D" id="3.40.50.300">
    <property type="entry name" value="P-loop containing nucleotide triphosphate hydrolases"/>
    <property type="match status" value="1"/>
</dbReference>
<dbReference type="FunFam" id="3.40.50.300:FF:000020">
    <property type="entry name" value="Amino acid ABC transporter ATP-binding component"/>
    <property type="match status" value="1"/>
</dbReference>
<keyword evidence="13" id="KW-0732">Signal</keyword>
<dbReference type="SMART" id="SM00062">
    <property type="entry name" value="PBPb"/>
    <property type="match status" value="1"/>
</dbReference>
<dbReference type="InterPro" id="IPR001638">
    <property type="entry name" value="Solute-binding_3/MltF_N"/>
</dbReference>
<keyword evidence="6" id="KW-0547">Nucleotide-binding</keyword>
<feature type="transmembrane region" description="Helical" evidence="12">
    <location>
        <begin position="375"/>
        <end position="395"/>
    </location>
</feature>
<comment type="catalytic activity">
    <reaction evidence="11">
        <text>a polar amino acid(out) + ATP + H2O = a polar amino acid(in) + ADP + phosphate + H(+)</text>
        <dbReference type="Rhea" id="RHEA:14673"/>
        <dbReference type="ChEBI" id="CHEBI:15377"/>
        <dbReference type="ChEBI" id="CHEBI:15378"/>
        <dbReference type="ChEBI" id="CHEBI:30616"/>
        <dbReference type="ChEBI" id="CHEBI:43474"/>
        <dbReference type="ChEBI" id="CHEBI:62031"/>
        <dbReference type="ChEBI" id="CHEBI:456216"/>
        <dbReference type="EC" id="7.4.2.1"/>
    </reaction>
    <physiologicalReaction direction="left-to-right" evidence="11">
        <dbReference type="Rhea" id="RHEA:14674"/>
    </physiologicalReaction>
</comment>
<evidence type="ECO:0000256" key="1">
    <source>
        <dbReference type="ARBA" id="ARBA00004202"/>
    </source>
</evidence>
<dbReference type="PROSITE" id="PS00211">
    <property type="entry name" value="ABC_TRANSPORTER_1"/>
    <property type="match status" value="1"/>
</dbReference>
<evidence type="ECO:0000256" key="12">
    <source>
        <dbReference type="RuleBase" id="RU363032"/>
    </source>
</evidence>
<dbReference type="Pfam" id="PF00497">
    <property type="entry name" value="SBP_bac_3"/>
    <property type="match status" value="1"/>
</dbReference>
<keyword evidence="4" id="KW-1003">Cell membrane</keyword>
<keyword evidence="5 12" id="KW-0812">Transmembrane</keyword>
<dbReference type="Gene3D" id="1.10.3720.10">
    <property type="entry name" value="MetI-like"/>
    <property type="match status" value="1"/>
</dbReference>
<dbReference type="InterPro" id="IPR017871">
    <property type="entry name" value="ABC_transporter-like_CS"/>
</dbReference>
<protein>
    <recommendedName>
        <fullName evidence="10">ABC-type polar-amino-acid transporter</fullName>
        <ecNumber evidence="10">7.4.2.1</ecNumber>
    </recommendedName>
</protein>
<dbReference type="GO" id="GO:0043190">
    <property type="term" value="C:ATP-binding cassette (ABC) transporter complex"/>
    <property type="evidence" value="ECO:0007669"/>
    <property type="project" value="InterPro"/>
</dbReference>
<evidence type="ECO:0000256" key="2">
    <source>
        <dbReference type="ARBA" id="ARBA00004651"/>
    </source>
</evidence>
<dbReference type="GO" id="GO:0015426">
    <property type="term" value="F:ATPase-coupled polar amino acid-transporter activity"/>
    <property type="evidence" value="ECO:0007669"/>
    <property type="project" value="UniProtKB-EC"/>
</dbReference>
<dbReference type="CDD" id="cd01004">
    <property type="entry name" value="PBP2_MidA_like"/>
    <property type="match status" value="1"/>
</dbReference>
<evidence type="ECO:0000256" key="9">
    <source>
        <dbReference type="ARBA" id="ARBA00023136"/>
    </source>
</evidence>
<feature type="signal peptide" evidence="13">
    <location>
        <begin position="1"/>
        <end position="27"/>
    </location>
</feature>
<feature type="domain" description="ABC transporter" evidence="14">
    <location>
        <begin position="545"/>
        <end position="789"/>
    </location>
</feature>
<dbReference type="GO" id="GO:0016887">
    <property type="term" value="F:ATP hydrolysis activity"/>
    <property type="evidence" value="ECO:0007669"/>
    <property type="project" value="InterPro"/>
</dbReference>
<dbReference type="CDD" id="cd03262">
    <property type="entry name" value="ABC_HisP_GlnQ"/>
    <property type="match status" value="1"/>
</dbReference>
<dbReference type="SUPFAM" id="SSF161098">
    <property type="entry name" value="MetI-like"/>
    <property type="match status" value="1"/>
</dbReference>
<proteinExistence type="inferred from homology"/>
<dbReference type="SUPFAM" id="SSF53850">
    <property type="entry name" value="Periplasmic binding protein-like II"/>
    <property type="match status" value="1"/>
</dbReference>
<dbReference type="SMART" id="SM00382">
    <property type="entry name" value="AAA"/>
    <property type="match status" value="1"/>
</dbReference>
<dbReference type="NCBIfam" id="TIGR01726">
    <property type="entry name" value="HEQRo_perm_3TM"/>
    <property type="match status" value="1"/>
</dbReference>
<dbReference type="GO" id="GO:0005524">
    <property type="term" value="F:ATP binding"/>
    <property type="evidence" value="ECO:0007669"/>
    <property type="project" value="UniProtKB-KW"/>
</dbReference>
<evidence type="ECO:0000313" key="16">
    <source>
        <dbReference type="EMBL" id="NKX54298.1"/>
    </source>
</evidence>
<dbReference type="Pfam" id="PF00005">
    <property type="entry name" value="ABC_tran"/>
    <property type="match status" value="1"/>
</dbReference>
<evidence type="ECO:0000256" key="3">
    <source>
        <dbReference type="ARBA" id="ARBA00022448"/>
    </source>
</evidence>
<dbReference type="EC" id="7.4.2.1" evidence="10"/>
<evidence type="ECO:0000259" key="15">
    <source>
        <dbReference type="PROSITE" id="PS50928"/>
    </source>
</evidence>
<keyword evidence="7" id="KW-0067">ATP-binding</keyword>
<dbReference type="Pfam" id="PF00528">
    <property type="entry name" value="BPD_transp_1"/>
    <property type="match status" value="1"/>
</dbReference>
<keyword evidence="9 12" id="KW-0472">Membrane</keyword>
<keyword evidence="3 12" id="KW-0813">Transport</keyword>
<feature type="chain" id="PRO_5031129444" description="ABC-type polar-amino-acid transporter" evidence="13">
    <location>
        <begin position="28"/>
        <end position="796"/>
    </location>
</feature>
<comment type="subcellular location">
    <subcellularLocation>
        <location evidence="2 12">Cell membrane</location>
        <topology evidence="2 12">Multi-pass membrane protein</topology>
    </subcellularLocation>
    <subcellularLocation>
        <location evidence="1">Cell membrane</location>
        <topology evidence="1">Peripheral membrane protein</topology>
    </subcellularLocation>
</comment>
<evidence type="ECO:0000256" key="5">
    <source>
        <dbReference type="ARBA" id="ARBA00022692"/>
    </source>
</evidence>
<dbReference type="InterPro" id="IPR010065">
    <property type="entry name" value="AA_ABC_transptr_permease_3TM"/>
</dbReference>
<dbReference type="PROSITE" id="PS50928">
    <property type="entry name" value="ABC_TM1"/>
    <property type="match status" value="1"/>
</dbReference>
<reference evidence="16 17" key="1">
    <citation type="submission" date="2020-04" db="EMBL/GenBank/DDBJ databases">
        <title>Arthrobacter sp. nov.</title>
        <authorList>
            <person name="Liu S."/>
        </authorList>
    </citation>
    <scope>NUCLEOTIDE SEQUENCE [LARGE SCALE GENOMIC DNA]</scope>
    <source>
        <strain evidence="16 17">E918</strain>
    </source>
</reference>
<keyword evidence="17" id="KW-1185">Reference proteome</keyword>
<evidence type="ECO:0000256" key="7">
    <source>
        <dbReference type="ARBA" id="ARBA00022840"/>
    </source>
</evidence>
<feature type="transmembrane region" description="Helical" evidence="12">
    <location>
        <begin position="303"/>
        <end position="330"/>
    </location>
</feature>
<evidence type="ECO:0000256" key="10">
    <source>
        <dbReference type="ARBA" id="ARBA00038850"/>
    </source>
</evidence>
<dbReference type="InterPro" id="IPR035906">
    <property type="entry name" value="MetI-like_sf"/>
</dbReference>
<evidence type="ECO:0000256" key="8">
    <source>
        <dbReference type="ARBA" id="ARBA00022989"/>
    </source>
</evidence>
<comment type="caution">
    <text evidence="16">The sequence shown here is derived from an EMBL/GenBank/DDBJ whole genome shotgun (WGS) entry which is preliminary data.</text>
</comment>
<keyword evidence="8 12" id="KW-1133">Transmembrane helix</keyword>
<dbReference type="PANTHER" id="PTHR43166:SF35">
    <property type="entry name" value="L-CYSTINE IMPORT ATP-BINDING PROTEIN TCYN"/>
    <property type="match status" value="1"/>
</dbReference>
<dbReference type="InterPro" id="IPR027417">
    <property type="entry name" value="P-loop_NTPase"/>
</dbReference>
<dbReference type="Proteomes" id="UP000544090">
    <property type="component" value="Unassembled WGS sequence"/>
</dbReference>
<dbReference type="CDD" id="cd06261">
    <property type="entry name" value="TM_PBP2"/>
    <property type="match status" value="1"/>
</dbReference>
<evidence type="ECO:0000259" key="14">
    <source>
        <dbReference type="PROSITE" id="PS50893"/>
    </source>
</evidence>
<accession>A0A7X6HBY4</accession>
<dbReference type="PANTHER" id="PTHR43166">
    <property type="entry name" value="AMINO ACID IMPORT ATP-BINDING PROTEIN"/>
    <property type="match status" value="1"/>
</dbReference>
<evidence type="ECO:0000256" key="13">
    <source>
        <dbReference type="SAM" id="SignalP"/>
    </source>
</evidence>
<dbReference type="InterPro" id="IPR003593">
    <property type="entry name" value="AAA+_ATPase"/>
</dbReference>